<comment type="caution">
    <text evidence="1">The sequence shown here is derived from an EMBL/GenBank/DDBJ whole genome shotgun (WGS) entry which is preliminary data.</text>
</comment>
<name>A0ABW8LQ24_9ACTN</name>
<proteinExistence type="predicted"/>
<dbReference type="Proteomes" id="UP001620295">
    <property type="component" value="Unassembled WGS sequence"/>
</dbReference>
<protein>
    <submittedName>
        <fullName evidence="1">Uncharacterized protein</fullName>
    </submittedName>
</protein>
<accession>A0ABW8LQ24</accession>
<sequence length="79" mass="9192">MREHEHRPSRPSGLYAIRELPSGVRVNDHVYLDGAYRKVVDMRAVGPRGKVLIFADNTTWRMRRQHLIFRPILPLVSGE</sequence>
<reference evidence="1 2" key="1">
    <citation type="submission" date="2024-11" db="EMBL/GenBank/DDBJ databases">
        <title>The Natural Products Discovery Center: Release of the First 8490 Sequenced Strains for Exploring Actinobacteria Biosynthetic Diversity.</title>
        <authorList>
            <person name="Kalkreuter E."/>
            <person name="Kautsar S.A."/>
            <person name="Yang D."/>
            <person name="Bader C.D."/>
            <person name="Teijaro C.N."/>
            <person name="Fluegel L."/>
            <person name="Davis C.M."/>
            <person name="Simpson J.R."/>
            <person name="Lauterbach L."/>
            <person name="Steele A.D."/>
            <person name="Gui C."/>
            <person name="Meng S."/>
            <person name="Li G."/>
            <person name="Viehrig K."/>
            <person name="Ye F."/>
            <person name="Su P."/>
            <person name="Kiefer A.F."/>
            <person name="Nichols A."/>
            <person name="Cepeda A.J."/>
            <person name="Yan W."/>
            <person name="Fan B."/>
            <person name="Jiang Y."/>
            <person name="Adhikari A."/>
            <person name="Zheng C.-J."/>
            <person name="Schuster L."/>
            <person name="Cowan T.M."/>
            <person name="Smanski M.J."/>
            <person name="Chevrette M.G."/>
            <person name="De Carvalho L.P.S."/>
            <person name="Shen B."/>
        </authorList>
    </citation>
    <scope>NUCLEOTIDE SEQUENCE [LARGE SCALE GENOMIC DNA]</scope>
    <source>
        <strain evidence="1 2">NPDC020863</strain>
    </source>
</reference>
<evidence type="ECO:0000313" key="1">
    <source>
        <dbReference type="EMBL" id="MFK4267998.1"/>
    </source>
</evidence>
<dbReference type="RefSeq" id="WP_404747097.1">
    <property type="nucleotide sequence ID" value="NZ_JBJDQH010000008.1"/>
</dbReference>
<gene>
    <name evidence="1" type="ORF">ACI2L5_24110</name>
</gene>
<evidence type="ECO:0000313" key="2">
    <source>
        <dbReference type="Proteomes" id="UP001620295"/>
    </source>
</evidence>
<organism evidence="1 2">
    <name type="scientific">Streptomyces milbemycinicus</name>
    <dbReference type="NCBI Taxonomy" id="476552"/>
    <lineage>
        <taxon>Bacteria</taxon>
        <taxon>Bacillati</taxon>
        <taxon>Actinomycetota</taxon>
        <taxon>Actinomycetes</taxon>
        <taxon>Kitasatosporales</taxon>
        <taxon>Streptomycetaceae</taxon>
        <taxon>Streptomyces</taxon>
    </lineage>
</organism>
<dbReference type="EMBL" id="JBJDQH010000008">
    <property type="protein sequence ID" value="MFK4267998.1"/>
    <property type="molecule type" value="Genomic_DNA"/>
</dbReference>
<keyword evidence="2" id="KW-1185">Reference proteome</keyword>